<feature type="region of interest" description="Disordered" evidence="1">
    <location>
        <begin position="50"/>
        <end position="85"/>
    </location>
</feature>
<feature type="compositionally biased region" description="Low complexity" evidence="1">
    <location>
        <begin position="234"/>
        <end position="253"/>
    </location>
</feature>
<proteinExistence type="predicted"/>
<keyword evidence="3" id="KW-1185">Reference proteome</keyword>
<feature type="compositionally biased region" description="Basic and acidic residues" evidence="1">
    <location>
        <begin position="50"/>
        <end position="68"/>
    </location>
</feature>
<feature type="region of interest" description="Disordered" evidence="1">
    <location>
        <begin position="159"/>
        <end position="200"/>
    </location>
</feature>
<dbReference type="AlphaFoldDB" id="A0AA88ABT1"/>
<accession>A0AA88ABT1</accession>
<feature type="compositionally biased region" description="Basic and acidic residues" evidence="1">
    <location>
        <begin position="173"/>
        <end position="196"/>
    </location>
</feature>
<feature type="compositionally biased region" description="Basic residues" evidence="1">
    <location>
        <begin position="160"/>
        <end position="169"/>
    </location>
</feature>
<feature type="region of interest" description="Disordered" evidence="1">
    <location>
        <begin position="288"/>
        <end position="309"/>
    </location>
</feature>
<organism evidence="2 3">
    <name type="scientific">Ficus carica</name>
    <name type="common">Common fig</name>
    <dbReference type="NCBI Taxonomy" id="3494"/>
    <lineage>
        <taxon>Eukaryota</taxon>
        <taxon>Viridiplantae</taxon>
        <taxon>Streptophyta</taxon>
        <taxon>Embryophyta</taxon>
        <taxon>Tracheophyta</taxon>
        <taxon>Spermatophyta</taxon>
        <taxon>Magnoliopsida</taxon>
        <taxon>eudicotyledons</taxon>
        <taxon>Gunneridae</taxon>
        <taxon>Pentapetalae</taxon>
        <taxon>rosids</taxon>
        <taxon>fabids</taxon>
        <taxon>Rosales</taxon>
        <taxon>Moraceae</taxon>
        <taxon>Ficeae</taxon>
        <taxon>Ficus</taxon>
    </lineage>
</organism>
<name>A0AA88ABT1_FICCA</name>
<protein>
    <submittedName>
        <fullName evidence="2">Uncharacterized protein</fullName>
    </submittedName>
</protein>
<reference evidence="2" key="1">
    <citation type="submission" date="2023-07" db="EMBL/GenBank/DDBJ databases">
        <title>draft genome sequence of fig (Ficus carica).</title>
        <authorList>
            <person name="Takahashi T."/>
            <person name="Nishimura K."/>
        </authorList>
    </citation>
    <scope>NUCLEOTIDE SEQUENCE</scope>
</reference>
<evidence type="ECO:0000313" key="2">
    <source>
        <dbReference type="EMBL" id="GMN50327.1"/>
    </source>
</evidence>
<feature type="region of interest" description="Disordered" evidence="1">
    <location>
        <begin position="222"/>
        <end position="263"/>
    </location>
</feature>
<comment type="caution">
    <text evidence="2">The sequence shown here is derived from an EMBL/GenBank/DDBJ whole genome shotgun (WGS) entry which is preliminary data.</text>
</comment>
<feature type="compositionally biased region" description="Polar residues" evidence="1">
    <location>
        <begin position="70"/>
        <end position="85"/>
    </location>
</feature>
<evidence type="ECO:0000313" key="3">
    <source>
        <dbReference type="Proteomes" id="UP001187192"/>
    </source>
</evidence>
<gene>
    <name evidence="2" type="ORF">TIFTF001_019470</name>
</gene>
<sequence length="309" mass="36478">MSKHPRHCVTRTDVFKFPWIVIKPESVLPLGKVFLLVPDNTIRDLTKSQLRREQCTNSPRDWRNRDAPPKTTSPHKTMSPLKTTSPHKAFAGMTPRHQDHVRENTLVSKEKRKNKLNPIDYHHHHYHHQQNNQRQDNITRTHDHHHHQNNQRRANITRSHDHHHHHHHQQNNQRRENITRTHDHGADRGSESESSEKFLSPWKGQRNSYWEFLQSERTELEGVTTFRPEIEPYNSQNGSDEDSSGSNSSPYGGEELGKLKSCLRKPDSARKSLNFKVRFMFPRREIKVKERQRSGSSARRVRISDPVNW</sequence>
<dbReference type="Proteomes" id="UP001187192">
    <property type="component" value="Unassembled WGS sequence"/>
</dbReference>
<evidence type="ECO:0000256" key="1">
    <source>
        <dbReference type="SAM" id="MobiDB-lite"/>
    </source>
</evidence>
<dbReference type="EMBL" id="BTGU01000033">
    <property type="protein sequence ID" value="GMN50327.1"/>
    <property type="molecule type" value="Genomic_DNA"/>
</dbReference>